<feature type="compositionally biased region" description="Basic and acidic residues" evidence="1">
    <location>
        <begin position="171"/>
        <end position="183"/>
    </location>
</feature>
<keyword evidence="2" id="KW-0472">Membrane</keyword>
<feature type="compositionally biased region" description="Pro residues" evidence="1">
    <location>
        <begin position="152"/>
        <end position="165"/>
    </location>
</feature>
<organism evidence="3 4">
    <name type="scientific">Streptomyces mimosae</name>
    <dbReference type="NCBI Taxonomy" id="2586635"/>
    <lineage>
        <taxon>Bacteria</taxon>
        <taxon>Bacillati</taxon>
        <taxon>Actinomycetota</taxon>
        <taxon>Actinomycetes</taxon>
        <taxon>Kitasatosporales</taxon>
        <taxon>Streptomycetaceae</taxon>
        <taxon>Streptomyces</taxon>
    </lineage>
</organism>
<evidence type="ECO:0000313" key="4">
    <source>
        <dbReference type="Proteomes" id="UP000314251"/>
    </source>
</evidence>
<dbReference type="Proteomes" id="UP000314251">
    <property type="component" value="Unassembled WGS sequence"/>
</dbReference>
<name>A0A5N6A2A5_9ACTN</name>
<proteinExistence type="predicted"/>
<sequence length="240" mass="25382">MNANTPTATRRDRYAIVGLGLAGCALSYDALVQMALAAHIRPPLTYLFPIVIDGFIAYGVRALLVLRTAPVRPRLYGWTLFIAATTASIWANCRHAINLNQPGTTTLRLDDTTVAVLSAIAPLALAGATHLHILINRHSHPPAASPSIPADPAGPPPTGQPPLPIRPALAETDRPHRPGRRADASIPHLASTIAAAHPHADHITRAMARTAIEAAGLAAGNQRIKEALHHLHTARPTPGN</sequence>
<dbReference type="RefSeq" id="WP_139672431.1">
    <property type="nucleotide sequence ID" value="NZ_VDLY02000017.1"/>
</dbReference>
<comment type="caution">
    <text evidence="3">The sequence shown here is derived from an EMBL/GenBank/DDBJ whole genome shotgun (WGS) entry which is preliminary data.</text>
</comment>
<gene>
    <name evidence="3" type="ORF">FH607_024090</name>
</gene>
<dbReference type="EMBL" id="VDLY02000017">
    <property type="protein sequence ID" value="KAB8161800.1"/>
    <property type="molecule type" value="Genomic_DNA"/>
</dbReference>
<feature type="transmembrane region" description="Helical" evidence="2">
    <location>
        <begin position="112"/>
        <end position="135"/>
    </location>
</feature>
<evidence type="ECO:0000256" key="1">
    <source>
        <dbReference type="SAM" id="MobiDB-lite"/>
    </source>
</evidence>
<feature type="transmembrane region" description="Helical" evidence="2">
    <location>
        <begin position="47"/>
        <end position="66"/>
    </location>
</feature>
<evidence type="ECO:0000256" key="2">
    <source>
        <dbReference type="SAM" id="Phobius"/>
    </source>
</evidence>
<keyword evidence="2" id="KW-0812">Transmembrane</keyword>
<dbReference type="OrthoDB" id="4059373at2"/>
<reference evidence="3" key="1">
    <citation type="submission" date="2019-10" db="EMBL/GenBank/DDBJ databases">
        <title>Nonomuraea sp. nov., isolated from Phyllanthus amarus.</title>
        <authorList>
            <person name="Klykleung N."/>
            <person name="Tanasupawat S."/>
        </authorList>
    </citation>
    <scope>NUCLEOTIDE SEQUENCE [LARGE SCALE GENOMIC DNA]</scope>
    <source>
        <strain evidence="3">3MP-10</strain>
    </source>
</reference>
<keyword evidence="4" id="KW-1185">Reference proteome</keyword>
<feature type="transmembrane region" description="Helical" evidence="2">
    <location>
        <begin position="75"/>
        <end position="92"/>
    </location>
</feature>
<keyword evidence="2" id="KW-1133">Transmembrane helix</keyword>
<accession>A0A5N6A2A5</accession>
<dbReference type="AlphaFoldDB" id="A0A5N6A2A5"/>
<feature type="compositionally biased region" description="Low complexity" evidence="1">
    <location>
        <begin position="142"/>
        <end position="151"/>
    </location>
</feature>
<dbReference type="InterPro" id="IPR021235">
    <property type="entry name" value="DUF2637"/>
</dbReference>
<evidence type="ECO:0000313" key="3">
    <source>
        <dbReference type="EMBL" id="KAB8161800.1"/>
    </source>
</evidence>
<protein>
    <submittedName>
        <fullName evidence="3">DUF2637 domain-containing protein</fullName>
    </submittedName>
</protein>
<dbReference type="Pfam" id="PF10935">
    <property type="entry name" value="DUF2637"/>
    <property type="match status" value="1"/>
</dbReference>
<feature type="region of interest" description="Disordered" evidence="1">
    <location>
        <begin position="142"/>
        <end position="183"/>
    </location>
</feature>